<evidence type="ECO:0000313" key="3">
    <source>
        <dbReference type="EMBL" id="QUS38182.1"/>
    </source>
</evidence>
<organism evidence="3 4">
    <name type="scientific">Tardiphaga alba</name>
    <dbReference type="NCBI Taxonomy" id="340268"/>
    <lineage>
        <taxon>Bacteria</taxon>
        <taxon>Pseudomonadati</taxon>
        <taxon>Pseudomonadota</taxon>
        <taxon>Alphaproteobacteria</taxon>
        <taxon>Hyphomicrobiales</taxon>
        <taxon>Nitrobacteraceae</taxon>
        <taxon>Tardiphaga</taxon>
    </lineage>
</organism>
<evidence type="ECO:0000256" key="2">
    <source>
        <dbReference type="SAM" id="SignalP"/>
    </source>
</evidence>
<feature type="signal peptide" evidence="2">
    <location>
        <begin position="1"/>
        <end position="19"/>
    </location>
</feature>
<evidence type="ECO:0000313" key="4">
    <source>
        <dbReference type="Proteomes" id="UP000682843"/>
    </source>
</evidence>
<keyword evidence="2" id="KW-0732">Signal</keyword>
<proteinExistence type="predicted"/>
<evidence type="ECO:0008006" key="5">
    <source>
        <dbReference type="Google" id="ProtNLM"/>
    </source>
</evidence>
<dbReference type="Proteomes" id="UP000682843">
    <property type="component" value="Chromosome"/>
</dbReference>
<reference evidence="3 4" key="1">
    <citation type="submission" date="2019-02" db="EMBL/GenBank/DDBJ databases">
        <title>Emended description of the genus Rhodopseudomonas and description of Rhodopseudomonas albus sp. nov., a non-phototrophic, heavy-metal-tolerant bacterium isolated from garden soil.</title>
        <authorList>
            <person name="Bao Z."/>
            <person name="Cao W.W."/>
            <person name="Sato Y."/>
            <person name="Nishizawa T."/>
            <person name="Zhao J."/>
            <person name="Guo Y."/>
            <person name="Ohta H."/>
        </authorList>
    </citation>
    <scope>NUCLEOTIDE SEQUENCE [LARGE SCALE GENOMIC DNA]</scope>
    <source>
        <strain evidence="3 4">SK50-23</strain>
    </source>
</reference>
<feature type="chain" id="PRO_5045619896" description="PA14 domain-containing protein" evidence="2">
    <location>
        <begin position="20"/>
        <end position="165"/>
    </location>
</feature>
<feature type="region of interest" description="Disordered" evidence="1">
    <location>
        <begin position="66"/>
        <end position="85"/>
    </location>
</feature>
<gene>
    <name evidence="3" type="ORF">RPMA_04450</name>
</gene>
<keyword evidence="4" id="KW-1185">Reference proteome</keyword>
<feature type="compositionally biased region" description="Basic and acidic residues" evidence="1">
    <location>
        <begin position="66"/>
        <end position="81"/>
    </location>
</feature>
<name>A0ABX8A4N5_9BRAD</name>
<dbReference type="RefSeq" id="WP_211911717.1">
    <property type="nucleotide sequence ID" value="NZ_CP036498.1"/>
</dbReference>
<sequence length="165" mass="17412">MQARLIVALCLLSSAPAWGAEPSGCDKFKWPVDKERAALTSQDRPNTASGLELAIPAKAVLELKTPADAKLPRPPERKPKDGTFAGFLKFKGPPKAGAYTISLSSNGWIDVIQDGEQLKPMDHSGVTDCAGIRKVVKFDLSGGPFAVQISGATENSISLAVLPAD</sequence>
<accession>A0ABX8A4N5</accession>
<protein>
    <recommendedName>
        <fullName evidence="5">PA14 domain-containing protein</fullName>
    </recommendedName>
</protein>
<dbReference type="EMBL" id="CP036498">
    <property type="protein sequence ID" value="QUS38182.1"/>
    <property type="molecule type" value="Genomic_DNA"/>
</dbReference>
<evidence type="ECO:0000256" key="1">
    <source>
        <dbReference type="SAM" id="MobiDB-lite"/>
    </source>
</evidence>